<accession>A0ABN0XQD9</accession>
<dbReference type="Proteomes" id="UP001501757">
    <property type="component" value="Unassembled WGS sequence"/>
</dbReference>
<evidence type="ECO:0000313" key="3">
    <source>
        <dbReference type="Proteomes" id="UP001501757"/>
    </source>
</evidence>
<keyword evidence="3" id="KW-1185">Reference proteome</keyword>
<dbReference type="RefSeq" id="WP_343847078.1">
    <property type="nucleotide sequence ID" value="NZ_BAAAEI010000023.1"/>
</dbReference>
<protein>
    <recommendedName>
        <fullName evidence="4">LysM domain-containing protein</fullName>
    </recommendedName>
</protein>
<organism evidence="2 3">
    <name type="scientific">Bowmanella denitrificans</name>
    <dbReference type="NCBI Taxonomy" id="366582"/>
    <lineage>
        <taxon>Bacteria</taxon>
        <taxon>Pseudomonadati</taxon>
        <taxon>Pseudomonadota</taxon>
        <taxon>Gammaproteobacteria</taxon>
        <taxon>Alteromonadales</taxon>
        <taxon>Alteromonadaceae</taxon>
        <taxon>Bowmanella</taxon>
    </lineage>
</organism>
<comment type="caution">
    <text evidence="2">The sequence shown here is derived from an EMBL/GenBank/DDBJ whole genome shotgun (WGS) entry which is preliminary data.</text>
</comment>
<dbReference type="EMBL" id="BAAAEI010000023">
    <property type="protein sequence ID" value="GAA0370189.1"/>
    <property type="molecule type" value="Genomic_DNA"/>
</dbReference>
<evidence type="ECO:0000256" key="1">
    <source>
        <dbReference type="SAM" id="Coils"/>
    </source>
</evidence>
<keyword evidence="1" id="KW-0175">Coiled coil</keyword>
<proteinExistence type="predicted"/>
<gene>
    <name evidence="2" type="ORF">GCM10009092_38110</name>
</gene>
<reference evidence="2 3" key="1">
    <citation type="journal article" date="2019" name="Int. J. Syst. Evol. Microbiol.">
        <title>The Global Catalogue of Microorganisms (GCM) 10K type strain sequencing project: providing services to taxonomists for standard genome sequencing and annotation.</title>
        <authorList>
            <consortium name="The Broad Institute Genomics Platform"/>
            <consortium name="The Broad Institute Genome Sequencing Center for Infectious Disease"/>
            <person name="Wu L."/>
            <person name="Ma J."/>
        </authorList>
    </citation>
    <scope>NUCLEOTIDE SEQUENCE [LARGE SCALE GENOMIC DNA]</scope>
    <source>
        <strain evidence="2 3">JCM 13378</strain>
    </source>
</reference>
<evidence type="ECO:0000313" key="2">
    <source>
        <dbReference type="EMBL" id="GAA0370189.1"/>
    </source>
</evidence>
<sequence length="340" mass="36945">MATSLAIPQDYGVHVVQRLIPIAALAQELYSNPSQQTLEHFIFVNAHIRDGIAKPGQVVLISPAEAMACTPAEQEFLDYARQIDDKLKELTFEEQELLAKRYDLLSNIAKYNGLMLGLANNSWGAHVKNVEAMLKELEQAYVQTYNTHGNLRNQGFFNRRQQIFSKLDGALRRFGQPDLGGNLMPGDIRRNLGLSSKSMVYKWDKLGGPAKHIPGFAQNYKTTANMAKNLKRLGYVGFALTGVEATANIRKACLEGNDQQCTKATYVETGKGIGAVAGGIGGGFIASYGVCTLVFSLPSGGTSVFWCSIVAGGLGGYAGGKFGENKMEGFANTLYKVLEE</sequence>
<evidence type="ECO:0008006" key="4">
    <source>
        <dbReference type="Google" id="ProtNLM"/>
    </source>
</evidence>
<name>A0ABN0XQD9_9ALTE</name>
<feature type="coiled-coil region" evidence="1">
    <location>
        <begin position="127"/>
        <end position="154"/>
    </location>
</feature>